<evidence type="ECO:0000313" key="3">
    <source>
        <dbReference type="EMBL" id="BAJ32782.1"/>
    </source>
</evidence>
<feature type="transmembrane region" description="Helical" evidence="2">
    <location>
        <begin position="218"/>
        <end position="237"/>
    </location>
</feature>
<feature type="region of interest" description="Disordered" evidence="1">
    <location>
        <begin position="241"/>
        <end position="272"/>
    </location>
</feature>
<dbReference type="Proteomes" id="UP000007076">
    <property type="component" value="Chromosome"/>
</dbReference>
<evidence type="ECO:0000313" key="4">
    <source>
        <dbReference type="Proteomes" id="UP000007076"/>
    </source>
</evidence>
<dbReference type="STRING" id="452652.KSE_70240"/>
<keyword evidence="2" id="KW-0812">Transmembrane</keyword>
<evidence type="ECO:0000256" key="1">
    <source>
        <dbReference type="SAM" id="MobiDB-lite"/>
    </source>
</evidence>
<name>E4MYU9_KITSK</name>
<keyword evidence="4" id="KW-1185">Reference proteome</keyword>
<proteinExistence type="predicted"/>
<reference evidence="3 4" key="1">
    <citation type="journal article" date="2010" name="DNA Res.">
        <title>Genome sequence of Kitasatospora setae NBRC 14216T: an evolutionary snapshot of the family Streptomycetaceae.</title>
        <authorList>
            <person name="Ichikawa N."/>
            <person name="Oguchi A."/>
            <person name="Ikeda H."/>
            <person name="Ishikawa J."/>
            <person name="Kitani S."/>
            <person name="Watanabe Y."/>
            <person name="Nakamura S."/>
            <person name="Katano Y."/>
            <person name="Kishi E."/>
            <person name="Sasagawa M."/>
            <person name="Ankai A."/>
            <person name="Fukui S."/>
            <person name="Hashimoto Y."/>
            <person name="Kamata S."/>
            <person name="Otoguro M."/>
            <person name="Tanikawa S."/>
            <person name="Nihira T."/>
            <person name="Horinouchi S."/>
            <person name="Ohnishi Y."/>
            <person name="Hayakawa M."/>
            <person name="Kuzuyama T."/>
            <person name="Arisawa A."/>
            <person name="Nomoto F."/>
            <person name="Miura H."/>
            <person name="Takahashi Y."/>
            <person name="Fujita N."/>
        </authorList>
    </citation>
    <scope>NUCLEOTIDE SEQUENCE [LARGE SCALE GENOMIC DNA]</scope>
    <source>
        <strain evidence="4">ATCC 33774 / DSM 43861 / JCM 3304 / KCC A-0304 / NBRC 14216 / KM-6054</strain>
    </source>
</reference>
<protein>
    <recommendedName>
        <fullName evidence="5">Integral membrane protein</fullName>
    </recommendedName>
</protein>
<feature type="transmembrane region" description="Helical" evidence="2">
    <location>
        <begin position="187"/>
        <end position="206"/>
    </location>
</feature>
<gene>
    <name evidence="3" type="ordered locus">KSE_70240</name>
</gene>
<keyword evidence="2" id="KW-0472">Membrane</keyword>
<dbReference type="PATRIC" id="fig|452652.3.peg.7057"/>
<dbReference type="HOGENOM" id="CLU_075566_1_1_11"/>
<evidence type="ECO:0008006" key="5">
    <source>
        <dbReference type="Google" id="ProtNLM"/>
    </source>
</evidence>
<dbReference type="EMBL" id="AP010968">
    <property type="protein sequence ID" value="BAJ32782.1"/>
    <property type="molecule type" value="Genomic_DNA"/>
</dbReference>
<dbReference type="RefSeq" id="WP_014140073.1">
    <property type="nucleotide sequence ID" value="NC_016109.1"/>
</dbReference>
<dbReference type="KEGG" id="ksk:KSE_70240"/>
<feature type="transmembrane region" description="Helical" evidence="2">
    <location>
        <begin position="41"/>
        <end position="58"/>
    </location>
</feature>
<dbReference type="AlphaFoldDB" id="E4MYU9"/>
<sequence>MEPGRVGQVGRSGRAAVFAAGCVLLAATAHALMSGAPLPGWALLAAFGGVGGLGWLSGGRERGPLAVTGLTVGVQALLHAVFSLGQAATAAPAPGGIAAQWARLLLCGTGPPGGAGQLSAGPAGAEQVARLVEAAGIAPGDGMTVVPLDEPATAATSGMAAMPDMPGMAMGHHAVAVVAGHQHGATLGMLAAHLLAALLLGRWLAAGERAVHGLARTVAARLFAPVLLLIGAVRPAVPRRLGRPHRAARRPGPPPHLRSPATRGPPGPAAVR</sequence>
<evidence type="ECO:0000256" key="2">
    <source>
        <dbReference type="SAM" id="Phobius"/>
    </source>
</evidence>
<accession>E4MYU9</accession>
<organism evidence="3 4">
    <name type="scientific">Kitasatospora setae (strain ATCC 33774 / DSM 43861 / JCM 3304 / KCC A-0304 / NBRC 14216 / KM-6054)</name>
    <name type="common">Streptomyces setae</name>
    <dbReference type="NCBI Taxonomy" id="452652"/>
    <lineage>
        <taxon>Bacteria</taxon>
        <taxon>Bacillati</taxon>
        <taxon>Actinomycetota</taxon>
        <taxon>Actinomycetes</taxon>
        <taxon>Kitasatosporales</taxon>
        <taxon>Streptomycetaceae</taxon>
        <taxon>Kitasatospora</taxon>
    </lineage>
</organism>
<feature type="compositionally biased region" description="Pro residues" evidence="1">
    <location>
        <begin position="251"/>
        <end position="272"/>
    </location>
</feature>
<dbReference type="eggNOG" id="ENOG5033YQ7">
    <property type="taxonomic scope" value="Bacteria"/>
</dbReference>
<keyword evidence="2" id="KW-1133">Transmembrane helix</keyword>